<dbReference type="Proteomes" id="UP000046392">
    <property type="component" value="Unplaced"/>
</dbReference>
<evidence type="ECO:0000256" key="3">
    <source>
        <dbReference type="ARBA" id="ARBA00023157"/>
    </source>
</evidence>
<dbReference type="InterPro" id="IPR036549">
    <property type="entry name" value="CX6/COA6-like_sf"/>
</dbReference>
<dbReference type="PANTHER" id="PTHR46690">
    <property type="entry name" value="CYTOCHROME C OXIDASE ASSEMBLY FACTOR 6 HOMOLOG"/>
    <property type="match status" value="1"/>
</dbReference>
<dbReference type="WBParaSite" id="SPAL_0000654300.1">
    <property type="protein sequence ID" value="SPAL_0000654300.1"/>
    <property type="gene ID" value="SPAL_0000654300"/>
</dbReference>
<dbReference type="STRING" id="174720.A0A0N5BKT8"/>
<dbReference type="GO" id="GO:0042775">
    <property type="term" value="P:mitochondrial ATP synthesis coupled electron transport"/>
    <property type="evidence" value="ECO:0007669"/>
    <property type="project" value="TreeGrafter"/>
</dbReference>
<reference evidence="5" key="1">
    <citation type="submission" date="2017-02" db="UniProtKB">
        <authorList>
            <consortium name="WormBaseParasite"/>
        </authorList>
    </citation>
    <scope>IDENTIFICATION</scope>
</reference>
<dbReference type="GO" id="GO:0008535">
    <property type="term" value="P:respiratory chain complex IV assembly"/>
    <property type="evidence" value="ECO:0007669"/>
    <property type="project" value="InterPro"/>
</dbReference>
<keyword evidence="4" id="KW-1185">Reference proteome</keyword>
<dbReference type="SUPFAM" id="SSF47694">
    <property type="entry name" value="Cytochrome c oxidase subunit h"/>
    <property type="match status" value="1"/>
</dbReference>
<accession>A0A0N5BKT8</accession>
<organism evidence="4 5">
    <name type="scientific">Strongyloides papillosus</name>
    <name type="common">Intestinal threadworm</name>
    <dbReference type="NCBI Taxonomy" id="174720"/>
    <lineage>
        <taxon>Eukaryota</taxon>
        <taxon>Metazoa</taxon>
        <taxon>Ecdysozoa</taxon>
        <taxon>Nematoda</taxon>
        <taxon>Chromadorea</taxon>
        <taxon>Rhabditida</taxon>
        <taxon>Tylenchina</taxon>
        <taxon>Panagrolaimomorpha</taxon>
        <taxon>Strongyloidoidea</taxon>
        <taxon>Strongyloididae</taxon>
        <taxon>Strongyloides</taxon>
    </lineage>
</organism>
<dbReference type="Pfam" id="PF02297">
    <property type="entry name" value="COX6B"/>
    <property type="match status" value="1"/>
</dbReference>
<evidence type="ECO:0000313" key="4">
    <source>
        <dbReference type="Proteomes" id="UP000046392"/>
    </source>
</evidence>
<keyword evidence="2" id="KW-0496">Mitochondrion</keyword>
<evidence type="ECO:0000256" key="2">
    <source>
        <dbReference type="ARBA" id="ARBA00023128"/>
    </source>
</evidence>
<keyword evidence="3" id="KW-1015">Disulfide bond</keyword>
<sequence>RIFMSSEVGLKNSRKKCYTARDLFLECFEKNNESVSKCRLEYKNFEQNCPTSWVEHFIRKYKFDKYKEELKSGGFLVEDEKNAPKS</sequence>
<name>A0A0N5BKT8_STREA</name>
<evidence type="ECO:0000313" key="5">
    <source>
        <dbReference type="WBParaSite" id="SPAL_0000654300.1"/>
    </source>
</evidence>
<dbReference type="InterPro" id="IPR048280">
    <property type="entry name" value="COX6B-like"/>
</dbReference>
<protein>
    <submittedName>
        <fullName evidence="5">Cytochrome c oxidase assembly factor 6</fullName>
    </submittedName>
</protein>
<evidence type="ECO:0000256" key="1">
    <source>
        <dbReference type="ARBA" id="ARBA00004173"/>
    </source>
</evidence>
<dbReference type="AlphaFoldDB" id="A0A0N5BKT8"/>
<dbReference type="PANTHER" id="PTHR46690:SF1">
    <property type="entry name" value="CYTOCHROME C OXIDASE ASSEMBLY FACTOR 6 HOMOLOG"/>
    <property type="match status" value="1"/>
</dbReference>
<proteinExistence type="predicted"/>
<dbReference type="Gene3D" id="1.10.10.140">
    <property type="entry name" value="Cytochrome c oxidase, subunit VIb"/>
    <property type="match status" value="1"/>
</dbReference>
<comment type="subcellular location">
    <subcellularLocation>
        <location evidence="1">Mitochondrion</location>
    </subcellularLocation>
</comment>
<dbReference type="GO" id="GO:0005739">
    <property type="term" value="C:mitochondrion"/>
    <property type="evidence" value="ECO:0007669"/>
    <property type="project" value="UniProtKB-SubCell"/>
</dbReference>
<dbReference type="InterPro" id="IPR042289">
    <property type="entry name" value="COA6"/>
</dbReference>
<dbReference type="PROSITE" id="PS51808">
    <property type="entry name" value="CHCH"/>
    <property type="match status" value="1"/>
</dbReference>